<dbReference type="RefSeq" id="WP_201099275.1">
    <property type="nucleotide sequence ID" value="NZ_BAAAEE010000008.1"/>
</dbReference>
<accession>A0ABX8TCH0</accession>
<reference evidence="2 3" key="1">
    <citation type="submission" date="2021-07" db="EMBL/GenBank/DDBJ databases">
        <title>Isolation and characterization of bacteria from a gold mining with a capacity of golden bioaccumulation.</title>
        <authorList>
            <person name="Yang X.J."/>
        </authorList>
    </citation>
    <scope>NUCLEOTIDE SEQUENCE [LARGE SCALE GENOMIC DNA]</scope>
    <source>
        <strain evidence="2 3">Au29</strain>
    </source>
</reference>
<gene>
    <name evidence="2" type="ORF">KWG56_09445</name>
</gene>
<keyword evidence="3" id="KW-1185">Reference proteome</keyword>
<keyword evidence="1" id="KW-0812">Transmembrane</keyword>
<evidence type="ECO:0000256" key="1">
    <source>
        <dbReference type="SAM" id="Phobius"/>
    </source>
</evidence>
<proteinExistence type="predicted"/>
<evidence type="ECO:0000313" key="3">
    <source>
        <dbReference type="Proteomes" id="UP000824334"/>
    </source>
</evidence>
<keyword evidence="1" id="KW-0472">Membrane</keyword>
<keyword evidence="1" id="KW-1133">Transmembrane helix</keyword>
<name>A0ABX8TCH0_9CAUL</name>
<feature type="transmembrane region" description="Helical" evidence="1">
    <location>
        <begin position="12"/>
        <end position="33"/>
    </location>
</feature>
<feature type="transmembrane region" description="Helical" evidence="1">
    <location>
        <begin position="45"/>
        <end position="69"/>
    </location>
</feature>
<sequence length="80" mass="8747">MIGPILRKALRWAAVILMLFGPLSSVVSVYELFVRSDFTLVGSSGQFWISTFATFASTIVQGGVLLVLLSIDERLQGEKV</sequence>
<dbReference type="EMBL" id="CP080034">
    <property type="protein sequence ID" value="QYC08871.1"/>
    <property type="molecule type" value="Genomic_DNA"/>
</dbReference>
<dbReference type="GeneID" id="94375490"/>
<evidence type="ECO:0000313" key="2">
    <source>
        <dbReference type="EMBL" id="QYC08871.1"/>
    </source>
</evidence>
<dbReference type="Proteomes" id="UP000824334">
    <property type="component" value="Chromosome"/>
</dbReference>
<organism evidence="2 3">
    <name type="scientific">Brevundimonas nasdae</name>
    <dbReference type="NCBI Taxonomy" id="172043"/>
    <lineage>
        <taxon>Bacteria</taxon>
        <taxon>Pseudomonadati</taxon>
        <taxon>Pseudomonadota</taxon>
        <taxon>Alphaproteobacteria</taxon>
        <taxon>Caulobacterales</taxon>
        <taxon>Caulobacteraceae</taxon>
        <taxon>Brevundimonas</taxon>
    </lineage>
</organism>
<protein>
    <submittedName>
        <fullName evidence="2">Uncharacterized protein</fullName>
    </submittedName>
</protein>